<evidence type="ECO:0000313" key="3">
    <source>
        <dbReference type="EMBL" id="ETA79918.1"/>
    </source>
</evidence>
<keyword evidence="1" id="KW-0472">Membrane</keyword>
<dbReference type="InterPro" id="IPR008964">
    <property type="entry name" value="Invasin/intimin_cell_adhesion"/>
</dbReference>
<dbReference type="SMART" id="SM00635">
    <property type="entry name" value="BID_2"/>
    <property type="match status" value="1"/>
</dbReference>
<dbReference type="InterPro" id="IPR003343">
    <property type="entry name" value="Big_2"/>
</dbReference>
<name>V7I216_9CLOT</name>
<sequence>MSNISSNTTRRFNALHIFVLVAIFMITAMFPGSALKRADAAGGGLTVEITVFGIPSESEASVTFYKVVEDLPYEITKQTTDHVVSFTTTFGGECTGSAGSIPGYNKPDPITIPLTKIKGQFVIRRSLTYVAEYIRVESIDVHPSVIRILKGFSELLKADVIPINASVQNVVWTSGDTNIATVAEGVVSGIGMGITTITATITDGPSYTDSCDVSVFEITDVSDIP</sequence>
<protein>
    <recommendedName>
        <fullName evidence="2">BIG2 domain-containing protein</fullName>
    </recommendedName>
</protein>
<dbReference type="OrthoDB" id="1938755at2"/>
<dbReference type="AlphaFoldDB" id="V7I216"/>
<dbReference type="STRING" id="994573.T472_0215475"/>
<proteinExistence type="predicted"/>
<dbReference type="EMBL" id="AXUN02000198">
    <property type="protein sequence ID" value="ETA79918.1"/>
    <property type="molecule type" value="Genomic_DNA"/>
</dbReference>
<feature type="domain" description="BIG2" evidence="2">
    <location>
        <begin position="135"/>
        <end position="211"/>
    </location>
</feature>
<dbReference type="RefSeq" id="WP_023385553.1">
    <property type="nucleotide sequence ID" value="NZ_AXUN02000198.1"/>
</dbReference>
<evidence type="ECO:0000256" key="1">
    <source>
        <dbReference type="SAM" id="Phobius"/>
    </source>
</evidence>
<accession>V7I216</accession>
<feature type="transmembrane region" description="Helical" evidence="1">
    <location>
        <begin position="12"/>
        <end position="30"/>
    </location>
</feature>
<comment type="caution">
    <text evidence="3">The sequence shown here is derived from an EMBL/GenBank/DDBJ whole genome shotgun (WGS) entry which is preliminary data.</text>
</comment>
<evidence type="ECO:0000259" key="2">
    <source>
        <dbReference type="SMART" id="SM00635"/>
    </source>
</evidence>
<dbReference type="Proteomes" id="UP000017747">
    <property type="component" value="Unassembled WGS sequence"/>
</dbReference>
<reference evidence="3 4" key="1">
    <citation type="journal article" date="2014" name="Genome Announc.">
        <title>Genome Sequence of Youngiibacter fragilis, the Type Strain of the Genus Youngiibacter.</title>
        <authorList>
            <person name="Wawrik C.B."/>
            <person name="Callaghan A.V."/>
            <person name="Stamps B.W."/>
            <person name="Wawrik B."/>
        </authorList>
    </citation>
    <scope>NUCLEOTIDE SEQUENCE [LARGE SCALE GENOMIC DNA]</scope>
    <source>
        <strain evidence="3 4">232.1</strain>
    </source>
</reference>
<keyword evidence="1" id="KW-0812">Transmembrane</keyword>
<organism evidence="3 4">
    <name type="scientific">Youngiibacter fragilis 232.1</name>
    <dbReference type="NCBI Taxonomy" id="994573"/>
    <lineage>
        <taxon>Bacteria</taxon>
        <taxon>Bacillati</taxon>
        <taxon>Bacillota</taxon>
        <taxon>Clostridia</taxon>
        <taxon>Eubacteriales</taxon>
        <taxon>Clostridiaceae</taxon>
        <taxon>Youngiibacter</taxon>
    </lineage>
</organism>
<dbReference type="eggNOG" id="COG5492">
    <property type="taxonomic scope" value="Bacteria"/>
</dbReference>
<keyword evidence="1" id="KW-1133">Transmembrane helix</keyword>
<dbReference type="Gene3D" id="2.60.40.1080">
    <property type="match status" value="1"/>
</dbReference>
<dbReference type="Pfam" id="PF02368">
    <property type="entry name" value="Big_2"/>
    <property type="match status" value="1"/>
</dbReference>
<dbReference type="SUPFAM" id="SSF49373">
    <property type="entry name" value="Invasin/intimin cell-adhesion fragments"/>
    <property type="match status" value="1"/>
</dbReference>
<keyword evidence="4" id="KW-1185">Reference proteome</keyword>
<evidence type="ECO:0000313" key="4">
    <source>
        <dbReference type="Proteomes" id="UP000017747"/>
    </source>
</evidence>
<gene>
    <name evidence="3" type="ORF">T472_0215475</name>
</gene>